<comment type="caution">
    <text evidence="2">The sequence shown here is derived from an EMBL/GenBank/DDBJ whole genome shotgun (WGS) entry which is preliminary data.</text>
</comment>
<accession>A0A918WDB1</accession>
<keyword evidence="1" id="KW-0812">Transmembrane</keyword>
<gene>
    <name evidence="2" type="ORF">GCM10010305_51260</name>
</gene>
<keyword evidence="1" id="KW-0472">Membrane</keyword>
<organism evidence="2 3">
    <name type="scientific">Streptomyces termitum</name>
    <dbReference type="NCBI Taxonomy" id="67368"/>
    <lineage>
        <taxon>Bacteria</taxon>
        <taxon>Bacillati</taxon>
        <taxon>Actinomycetota</taxon>
        <taxon>Actinomycetes</taxon>
        <taxon>Kitasatosporales</taxon>
        <taxon>Streptomycetaceae</taxon>
        <taxon>Streptomyces</taxon>
    </lineage>
</organism>
<dbReference type="RefSeq" id="WP_189981540.1">
    <property type="nucleotide sequence ID" value="NZ_BMUL01000016.1"/>
</dbReference>
<dbReference type="Proteomes" id="UP000644020">
    <property type="component" value="Unassembled WGS sequence"/>
</dbReference>
<keyword evidence="3" id="KW-1185">Reference proteome</keyword>
<evidence type="ECO:0000313" key="3">
    <source>
        <dbReference type="Proteomes" id="UP000644020"/>
    </source>
</evidence>
<evidence type="ECO:0000256" key="1">
    <source>
        <dbReference type="SAM" id="Phobius"/>
    </source>
</evidence>
<protein>
    <submittedName>
        <fullName evidence="2">Uncharacterized protein</fullName>
    </submittedName>
</protein>
<feature type="transmembrane region" description="Helical" evidence="1">
    <location>
        <begin position="12"/>
        <end position="35"/>
    </location>
</feature>
<dbReference type="EMBL" id="BMUL01000016">
    <property type="protein sequence ID" value="GHB01750.1"/>
    <property type="molecule type" value="Genomic_DNA"/>
</dbReference>
<name>A0A918WDB1_9ACTN</name>
<evidence type="ECO:0000313" key="2">
    <source>
        <dbReference type="EMBL" id="GHB01750.1"/>
    </source>
</evidence>
<proteinExistence type="predicted"/>
<sequence length="128" mass="13691">MSAVGVQWCLRLLASLLRTVVPLLAGWVLTVTGALGIEADSAAVAGGITAAITLVYYVLLRLAETGAARIGWEPLRLIAGILLGWARPPAYEKPTDTVPVRLRLDSPAFERDLGEALRRAARATEDRS</sequence>
<reference evidence="2" key="2">
    <citation type="submission" date="2020-09" db="EMBL/GenBank/DDBJ databases">
        <authorList>
            <person name="Sun Q."/>
            <person name="Ohkuma M."/>
        </authorList>
    </citation>
    <scope>NUCLEOTIDE SEQUENCE</scope>
    <source>
        <strain evidence="2">JCM 4518</strain>
    </source>
</reference>
<feature type="transmembrane region" description="Helical" evidence="1">
    <location>
        <begin position="41"/>
        <end position="60"/>
    </location>
</feature>
<keyword evidence="1" id="KW-1133">Transmembrane helix</keyword>
<reference evidence="2" key="1">
    <citation type="journal article" date="2014" name="Int. J. Syst. Evol. Microbiol.">
        <title>Complete genome sequence of Corynebacterium casei LMG S-19264T (=DSM 44701T), isolated from a smear-ripened cheese.</title>
        <authorList>
            <consortium name="US DOE Joint Genome Institute (JGI-PGF)"/>
            <person name="Walter F."/>
            <person name="Albersmeier A."/>
            <person name="Kalinowski J."/>
            <person name="Ruckert C."/>
        </authorList>
    </citation>
    <scope>NUCLEOTIDE SEQUENCE</scope>
    <source>
        <strain evidence="2">JCM 4518</strain>
    </source>
</reference>
<dbReference type="AlphaFoldDB" id="A0A918WDB1"/>